<organism evidence="1 2">
    <name type="scientific">Thalassospira lohafexi</name>
    <dbReference type="NCBI Taxonomy" id="744227"/>
    <lineage>
        <taxon>Bacteria</taxon>
        <taxon>Pseudomonadati</taxon>
        <taxon>Pseudomonadota</taxon>
        <taxon>Alphaproteobacteria</taxon>
        <taxon>Rhodospirillales</taxon>
        <taxon>Thalassospiraceae</taxon>
        <taxon>Thalassospira</taxon>
    </lineage>
</organism>
<comment type="caution">
    <text evidence="1">The sequence shown here is derived from an EMBL/GenBank/DDBJ whole genome shotgun (WGS) entry which is preliminary data.</text>
</comment>
<proteinExistence type="predicted"/>
<name>A0A2N3L5E7_9PROT</name>
<dbReference type="EMBL" id="NXGX01000005">
    <property type="protein sequence ID" value="PKR57917.1"/>
    <property type="molecule type" value="Genomic_DNA"/>
</dbReference>
<gene>
    <name evidence="1" type="ORF">COO92_14240</name>
</gene>
<reference evidence="1 2" key="1">
    <citation type="submission" date="2017-09" db="EMBL/GenBank/DDBJ databases">
        <title>Biodiversity and function of Thalassospira species in the particle-attached aromatic-hydrocarbon-degrading consortia from the surface seawater of the China South Sea.</title>
        <authorList>
            <person name="Dong C."/>
            <person name="Lai Q."/>
            <person name="Shao Z."/>
        </authorList>
    </citation>
    <scope>NUCLEOTIDE SEQUENCE [LARGE SCALE GENOMIC DNA]</scope>
    <source>
        <strain evidence="1 2">139Z-12</strain>
    </source>
</reference>
<dbReference type="AlphaFoldDB" id="A0A2N3L5E7"/>
<keyword evidence="2" id="KW-1185">Reference proteome</keyword>
<sequence length="276" mass="32152">MGETANQEKCCEIVVRILEKITHSKRTNESSPDKEDRNNKATELHVELNKNSYWIEHTQIEPYENALRSNSKFSKIHDELEKQKFANVPSHASVQISFSHKLYEVSDREVGQFARKSALWINSILPRSEDLGDHKFFEDSTIIDEIELKVLITTKGLGGSMLFSRFPPMNLEISRLTRTKRAFTEKSKKFSAFTASKDKSVLVLEFNDIALSEPNLIINKIEQVYQAKNINRNEAPILDEVFLIDSDEDRWMVWHVIHDQKLCSKRREPIPKTWYQ</sequence>
<protein>
    <submittedName>
        <fullName evidence="1">Uncharacterized protein</fullName>
    </submittedName>
</protein>
<dbReference type="RefSeq" id="WP_101303140.1">
    <property type="nucleotide sequence ID" value="NZ_NXGX01000005.1"/>
</dbReference>
<dbReference type="Proteomes" id="UP000233332">
    <property type="component" value="Unassembled WGS sequence"/>
</dbReference>
<accession>A0A2N3L5E7</accession>
<evidence type="ECO:0000313" key="2">
    <source>
        <dbReference type="Proteomes" id="UP000233332"/>
    </source>
</evidence>
<evidence type="ECO:0000313" key="1">
    <source>
        <dbReference type="EMBL" id="PKR57917.1"/>
    </source>
</evidence>